<keyword evidence="3 7" id="KW-0175">Coiled coil</keyword>
<dbReference type="Gene3D" id="6.20.240.20">
    <property type="match status" value="1"/>
</dbReference>
<dbReference type="Pfam" id="PF24556">
    <property type="entry name" value="SH3_Myosin-XVIIIa"/>
    <property type="match status" value="1"/>
</dbReference>
<dbReference type="GO" id="GO:0016460">
    <property type="term" value="C:myosin II complex"/>
    <property type="evidence" value="ECO:0007669"/>
    <property type="project" value="TreeGrafter"/>
</dbReference>
<comment type="caution">
    <text evidence="10">The sequence shown here is derived from an EMBL/GenBank/DDBJ whole genome shotgun (WGS) entry which is preliminary data.</text>
</comment>
<evidence type="ECO:0000256" key="7">
    <source>
        <dbReference type="SAM" id="Coils"/>
    </source>
</evidence>
<feature type="compositionally biased region" description="Low complexity" evidence="8">
    <location>
        <begin position="1760"/>
        <end position="1773"/>
    </location>
</feature>
<dbReference type="InterPro" id="IPR036961">
    <property type="entry name" value="Kinesin_motor_dom_sf"/>
</dbReference>
<dbReference type="PRINTS" id="PR00193">
    <property type="entry name" value="MYOSINHEAVY"/>
</dbReference>
<evidence type="ECO:0000313" key="11">
    <source>
        <dbReference type="Proteomes" id="UP000558509"/>
    </source>
</evidence>
<accession>A0A7K7Y336</accession>
<evidence type="ECO:0000256" key="4">
    <source>
        <dbReference type="ARBA" id="ARBA00023123"/>
    </source>
</evidence>
<dbReference type="Pfam" id="PF00063">
    <property type="entry name" value="Myosin_head"/>
    <property type="match status" value="1"/>
</dbReference>
<dbReference type="Proteomes" id="UP000558509">
    <property type="component" value="Unassembled WGS sequence"/>
</dbReference>
<evidence type="ECO:0000256" key="6">
    <source>
        <dbReference type="PROSITE-ProRule" id="PRU00782"/>
    </source>
</evidence>
<dbReference type="Gene3D" id="1.10.10.820">
    <property type="match status" value="1"/>
</dbReference>
<feature type="compositionally biased region" description="Basic and acidic residues" evidence="8">
    <location>
        <begin position="1725"/>
        <end position="1750"/>
    </location>
</feature>
<dbReference type="GO" id="GO:0051015">
    <property type="term" value="F:actin filament binding"/>
    <property type="evidence" value="ECO:0007669"/>
    <property type="project" value="TreeGrafter"/>
</dbReference>
<comment type="similarity">
    <text evidence="6">Belongs to the TRAFAC class myosin-kinesin ATPase superfamily. Myosin family.</text>
</comment>
<feature type="region of interest" description="Disordered" evidence="8">
    <location>
        <begin position="1907"/>
        <end position="1942"/>
    </location>
</feature>
<dbReference type="CDD" id="cd01386">
    <property type="entry name" value="MYSc_Myo18"/>
    <property type="match status" value="1"/>
</dbReference>
<feature type="non-terminal residue" evidence="10">
    <location>
        <position position="2086"/>
    </location>
</feature>
<keyword evidence="5" id="KW-0505">Motor protein</keyword>
<dbReference type="GO" id="GO:0016461">
    <property type="term" value="C:unconventional myosin complex"/>
    <property type="evidence" value="ECO:0007669"/>
    <property type="project" value="TreeGrafter"/>
</dbReference>
<dbReference type="Gene3D" id="1.20.58.530">
    <property type="match status" value="1"/>
</dbReference>
<feature type="non-terminal residue" evidence="10">
    <location>
        <position position="1"/>
    </location>
</feature>
<dbReference type="EMBL" id="VZTB01000708">
    <property type="protein sequence ID" value="NXA71909.1"/>
    <property type="molecule type" value="Genomic_DNA"/>
</dbReference>
<keyword evidence="2" id="KW-0067">ATP-binding</keyword>
<feature type="region of interest" description="Disordered" evidence="8">
    <location>
        <begin position="1694"/>
        <end position="1895"/>
    </location>
</feature>
<keyword evidence="11" id="KW-1185">Reference proteome</keyword>
<dbReference type="GO" id="GO:0031032">
    <property type="term" value="P:actomyosin structure organization"/>
    <property type="evidence" value="ECO:0007669"/>
    <property type="project" value="TreeGrafter"/>
</dbReference>
<proteinExistence type="inferred from homology"/>
<sequence>QAPRDVWYEAEKVWLIHQDGFTLATQLKPDVGTPELPAGRVRVRRDEDGTVTEVDEDSVQRTNPPSLDQAEDLAALISLNECSVMNTLRQRFRARLPCTYAGPSLVAIASCPAPASGAGKVPRGKRDNLPPNICSLAHRAYRNLLMQRQDQAIIPLGHSGAGRTRCCQSALEFLVGTAGSLDGKVSVEKIQAMFTVLGAFGSVTTSHSSSSTRFSMVLSLDFSATGQVTAAHLQTLLLERARVAQQPEGESNFNIFPLLLAGLDVAERTMLHLHQVAESNSFGIKPFTKPEDKQRASVAFSQLRGAMGTLGITSEEQAAVWRILAGIYHLGAAGACKVGRKQFLRFESASRAAEVLGCDVEELGTAVFKHHLRHILAQVTARGQPQAEESLPGPKLTGVECVEGMASGLYEELFAAVVSLINRSFSSQHLSMASIAVVDTPGFQSPRQQRSERAATFEELCHNYVQERLQGLFYEKTFLREMERYREENVEVSFDLPERSPLATLSIIDLSCSQPQVLPGSPGAARRGLLWILDEEVLIPGSGDGTAFERLCSYFATKGPEQEGDGHLRRCEQTLHFEICHQLGTAPVRYDLTGWVSKAKFNLSAENAIQVLQNSTVAAVRELLQPRARAPLSCRALAGLDGRSQANLHRNACLRKTFASSFAALRKRSVCAQIKLQADALTNLLRRSQLHFVHCLLPGMGQEGPVPRPPAPPDAAPQLDVVALRTQLEGTQLLDALRLHRVGYSDRLLLTQFRRRFQVLAPEVVKKHNSPYEVPDESKAIEELLQELDLEKKSVAIGRTQVFLKPGVMSRLEKQRDKLIAQKMTLLQAACKGFLSRQKFKRLKIQRLAVRCIQKNLVVFQAVRHWPWWQLLSHVRPLLSVNLAEEQLRAKEEELAALRRKLEKSEQACSELRQTTESLESKIIDLTTELSDERYKGDVTCQALDGERAERLRGTRELQELQSKHDQVQKKLELVEKQLEEAQQLVQLREMKISGSGGGMFCVKDEWQVRFDCAQTEIVFLRKRLAQLEERLEAWLWHGVVPVSPPQLGEAQAAGRAARDGAQRLRRRCQRLACELEDARVLAENQQSRSHELEKRQKKFDLQLAQALGQSAFEKSLREKLSQENTSIRWEMGKLQQSLEHKEAEVARLEQQVAVLAGRVQELSTPGATDTVPALKKKLWDLEGSAAEQKKELERQTAAVDHLEQVHERLELEIERMKQIHQKELEDKDEELEDTQKSCQKRLRQLEMQLEQEHEQKQMVLHEKQDLEGLIGTLCEQIGHRDFDVEKRLRRDLRRTRALLADVQLLLAAPAEPGGSAQELEHLRKQLEESEAKCAEAQKSQQTAALELENLHTELETLNRNKTLVDEQLFQLQHERADLLKRIEEDQEDLNELMEKHKALIAQSATDIAQIRELQTQVEDVKKEKQSLQEKVIHAGAAQARAAQLEQCPAERSIVSRQEARIRDLESQLDFQAVQMKRFEVLVLRLRDSIIQMGEELEKAAESEARERENTRYYQRRMEEMKADMDELVQRELESSRRRMELEQQLAELAEVRQVLQADLGTSIRRIADLQVALEGLRDSDDSDADSVQTVRESLCSRRDTDACSSVGSVLSLEPTESVKSWPSSWTSLASASVTGSISAPSMGSRSTQSLRKISLDVFSGDNLKRQRSLFEDLYAICSLLRERQAFLLDPKEPALSRPLSSRSSARPDEAADPGRTASPLLGARRREYGKPLAEEEELESPKKPVDRIGETSPSVLRRGSSPAPDGSSAALSEYVEELRRQRGAGREPGLGDTSPLPIYRTTGAAALRRSRAVPAAEEPPARLEGDQTGQGEGDGASLTRSSSLRSMASEPAEPPRSPALKKASKFGSYDSLLPALGGSGRRPSSPAAGMELPRLSSWRSCLEPSLEDVELGKEPEGFLSSLSGDGLGEGKGSDPFSWRIPTLNYERRTKVDFDDFLPAIHKSRSASSLARPRRDRRDGHRPLTVRFEDEARAASPESSETKGTAKCSPAPRQEPGDLSDSSSSSGSHLSSRSADSIKRRPQPPRGDGEGSSGRAGTPGSAMSRRAEAEGKEDDVSSIMKKYLGK</sequence>
<feature type="coiled-coil region" evidence="7">
    <location>
        <begin position="1062"/>
        <end position="1096"/>
    </location>
</feature>
<feature type="compositionally biased region" description="Basic and acidic residues" evidence="8">
    <location>
        <begin position="1976"/>
        <end position="1993"/>
    </location>
</feature>
<evidence type="ECO:0000256" key="1">
    <source>
        <dbReference type="ARBA" id="ARBA00022741"/>
    </source>
</evidence>
<feature type="compositionally biased region" description="Low complexity" evidence="8">
    <location>
        <begin position="2019"/>
        <end position="2035"/>
    </location>
</feature>
<dbReference type="PANTHER" id="PTHR45615:SF8">
    <property type="entry name" value="UNCONVENTIONAL MYOSIN-XVIIIB"/>
    <property type="match status" value="1"/>
</dbReference>
<name>A0A7K7Y336_THRLU</name>
<feature type="coiled-coil region" evidence="7">
    <location>
        <begin position="1317"/>
        <end position="1431"/>
    </location>
</feature>
<dbReference type="GO" id="GO:0005524">
    <property type="term" value="F:ATP binding"/>
    <property type="evidence" value="ECO:0007669"/>
    <property type="project" value="UniProtKB-KW"/>
</dbReference>
<dbReference type="Gene3D" id="3.40.850.10">
    <property type="entry name" value="Kinesin motor domain"/>
    <property type="match status" value="1"/>
</dbReference>
<dbReference type="SUPFAM" id="SSF52540">
    <property type="entry name" value="P-loop containing nucleoside triphosphate hydrolases"/>
    <property type="match status" value="1"/>
</dbReference>
<dbReference type="GO" id="GO:0032982">
    <property type="term" value="C:myosin filament"/>
    <property type="evidence" value="ECO:0007669"/>
    <property type="project" value="TreeGrafter"/>
</dbReference>
<evidence type="ECO:0000313" key="10">
    <source>
        <dbReference type="EMBL" id="NXA71909.1"/>
    </source>
</evidence>
<dbReference type="InterPro" id="IPR057772">
    <property type="entry name" value="SH3_Myo18a"/>
</dbReference>
<keyword evidence="1" id="KW-0547">Nucleotide-binding</keyword>
<keyword evidence="6" id="KW-0009">Actin-binding</keyword>
<evidence type="ECO:0000256" key="3">
    <source>
        <dbReference type="ARBA" id="ARBA00023054"/>
    </source>
</evidence>
<feature type="region of interest" description="Disordered" evidence="8">
    <location>
        <begin position="1955"/>
        <end position="2086"/>
    </location>
</feature>
<protein>
    <submittedName>
        <fullName evidence="10">MY18B protein</fullName>
    </submittedName>
</protein>
<gene>
    <name evidence="10" type="primary">Myo18b</name>
    <name evidence="10" type="ORF">THRLUD_R00084</name>
</gene>
<feature type="coiled-coil region" evidence="7">
    <location>
        <begin position="1132"/>
        <end position="1159"/>
    </location>
</feature>
<comment type="caution">
    <text evidence="6">Lacks conserved residue(s) required for the propagation of feature annotation.</text>
</comment>
<evidence type="ECO:0000256" key="8">
    <source>
        <dbReference type="SAM" id="MobiDB-lite"/>
    </source>
</evidence>
<evidence type="ECO:0000256" key="2">
    <source>
        <dbReference type="ARBA" id="ARBA00022840"/>
    </source>
</evidence>
<dbReference type="Gene3D" id="4.10.270.10">
    <property type="entry name" value="Myosin, subunit A"/>
    <property type="match status" value="1"/>
</dbReference>
<reference evidence="10 11" key="1">
    <citation type="submission" date="2019-09" db="EMBL/GenBank/DDBJ databases">
        <title>Bird 10,000 Genomes (B10K) Project - Family phase.</title>
        <authorList>
            <person name="Zhang G."/>
        </authorList>
    </citation>
    <scope>NUCLEOTIDE SEQUENCE [LARGE SCALE GENOMIC DNA]</scope>
    <source>
        <strain evidence="10">B10K-DU-001-68</strain>
        <tissue evidence="10">Muscle</tissue>
    </source>
</reference>
<dbReference type="GO" id="GO:0003774">
    <property type="term" value="F:cytoskeletal motor activity"/>
    <property type="evidence" value="ECO:0007669"/>
    <property type="project" value="InterPro"/>
</dbReference>
<feature type="coiled-coil region" evidence="7">
    <location>
        <begin position="1186"/>
        <end position="1263"/>
    </location>
</feature>
<feature type="coiled-coil region" evidence="7">
    <location>
        <begin position="881"/>
        <end position="1031"/>
    </location>
</feature>
<dbReference type="Gene3D" id="1.20.5.340">
    <property type="match status" value="1"/>
</dbReference>
<dbReference type="PROSITE" id="PS51456">
    <property type="entry name" value="MYOSIN_MOTOR"/>
    <property type="match status" value="1"/>
</dbReference>
<dbReference type="Gene3D" id="1.20.120.720">
    <property type="entry name" value="Myosin VI head, motor domain, U50 subdomain"/>
    <property type="match status" value="1"/>
</dbReference>
<dbReference type="SMART" id="SM00242">
    <property type="entry name" value="MYSc"/>
    <property type="match status" value="1"/>
</dbReference>
<dbReference type="GO" id="GO:0005737">
    <property type="term" value="C:cytoplasm"/>
    <property type="evidence" value="ECO:0007669"/>
    <property type="project" value="TreeGrafter"/>
</dbReference>
<organism evidence="10 11">
    <name type="scientific">Thryothorus ludovicianus</name>
    <name type="common">Carolina wren</name>
    <name type="synonym">Sylvia ludoviciana</name>
    <dbReference type="NCBI Taxonomy" id="74200"/>
    <lineage>
        <taxon>Eukaryota</taxon>
        <taxon>Metazoa</taxon>
        <taxon>Chordata</taxon>
        <taxon>Craniata</taxon>
        <taxon>Vertebrata</taxon>
        <taxon>Euteleostomi</taxon>
        <taxon>Archelosauria</taxon>
        <taxon>Archosauria</taxon>
        <taxon>Dinosauria</taxon>
        <taxon>Saurischia</taxon>
        <taxon>Theropoda</taxon>
        <taxon>Coelurosauria</taxon>
        <taxon>Aves</taxon>
        <taxon>Neognathae</taxon>
        <taxon>Neoaves</taxon>
        <taxon>Telluraves</taxon>
        <taxon>Australaves</taxon>
        <taxon>Passeriformes</taxon>
        <taxon>Certhiidae</taxon>
        <taxon>Troglodytinae</taxon>
        <taxon>Thryothorus</taxon>
    </lineage>
</organism>
<feature type="compositionally biased region" description="Low complexity" evidence="8">
    <location>
        <begin position="1696"/>
        <end position="1705"/>
    </location>
</feature>
<dbReference type="InterPro" id="IPR001609">
    <property type="entry name" value="Myosin_head_motor_dom-like"/>
</dbReference>
<feature type="domain" description="Myosin motor" evidence="9">
    <location>
        <begin position="68"/>
        <end position="817"/>
    </location>
</feature>
<dbReference type="PROSITE" id="PS50096">
    <property type="entry name" value="IQ"/>
    <property type="match status" value="1"/>
</dbReference>
<evidence type="ECO:0000256" key="5">
    <source>
        <dbReference type="ARBA" id="ARBA00023175"/>
    </source>
</evidence>
<dbReference type="InterPro" id="IPR036064">
    <property type="entry name" value="MYSc_Myo18"/>
</dbReference>
<dbReference type="PANTHER" id="PTHR45615">
    <property type="entry name" value="MYOSIN HEAVY CHAIN, NON-MUSCLE"/>
    <property type="match status" value="1"/>
</dbReference>
<keyword evidence="4 6" id="KW-0518">Myosin</keyword>
<evidence type="ECO:0000259" key="9">
    <source>
        <dbReference type="PROSITE" id="PS51456"/>
    </source>
</evidence>
<dbReference type="InterPro" id="IPR027417">
    <property type="entry name" value="P-loop_NTPase"/>
</dbReference>
<feature type="coiled-coil region" evidence="7">
    <location>
        <begin position="1525"/>
        <end position="1559"/>
    </location>
</feature>